<proteinExistence type="inferred from homology"/>
<reference evidence="12 13" key="1">
    <citation type="submission" date="2023-10" db="EMBL/GenBank/DDBJ databases">
        <title>Characteristics and mechanism of a salt-tolerant marine origin heterotrophic nitrifying- aerobic denitrifying bacteria Marinobacter xestospongiae HN1.</title>
        <authorList>
            <person name="Qi R."/>
        </authorList>
    </citation>
    <scope>NUCLEOTIDE SEQUENCE [LARGE SCALE GENOMIC DNA]</scope>
    <source>
        <strain evidence="12 13">HN1</strain>
    </source>
</reference>
<keyword evidence="13" id="KW-1185">Reference proteome</keyword>
<dbReference type="Gene3D" id="3.40.1550.10">
    <property type="entry name" value="CheC-like"/>
    <property type="match status" value="1"/>
</dbReference>
<dbReference type="Gene3D" id="2.30.330.10">
    <property type="entry name" value="SpoA-like"/>
    <property type="match status" value="1"/>
</dbReference>
<evidence type="ECO:0000256" key="10">
    <source>
        <dbReference type="ARBA" id="ARBA00025044"/>
    </source>
</evidence>
<dbReference type="InterPro" id="IPR036429">
    <property type="entry name" value="SpoA-like_sf"/>
</dbReference>
<evidence type="ECO:0000313" key="12">
    <source>
        <dbReference type="EMBL" id="MDV2078618.1"/>
    </source>
</evidence>
<gene>
    <name evidence="12" type="ORF">RYS15_07970</name>
</gene>
<name>A0ABU3VWH4_9GAMM</name>
<feature type="domain" description="Flagellar motor switch protein FliN-like C-terminal" evidence="11">
    <location>
        <begin position="222"/>
        <end position="290"/>
    </location>
</feature>
<evidence type="ECO:0000256" key="9">
    <source>
        <dbReference type="ARBA" id="ARBA00023143"/>
    </source>
</evidence>
<evidence type="ECO:0000256" key="7">
    <source>
        <dbReference type="ARBA" id="ARBA00022779"/>
    </source>
</evidence>
<accession>A0ABU3VWH4</accession>
<keyword evidence="12" id="KW-0966">Cell projection</keyword>
<dbReference type="PANTHER" id="PTHR30034">
    <property type="entry name" value="FLAGELLAR MOTOR SWITCH PROTEIN FLIM"/>
    <property type="match status" value="1"/>
</dbReference>
<evidence type="ECO:0000256" key="3">
    <source>
        <dbReference type="ARBA" id="ARBA00011049"/>
    </source>
</evidence>
<evidence type="ECO:0000256" key="4">
    <source>
        <dbReference type="ARBA" id="ARBA00021898"/>
    </source>
</evidence>
<evidence type="ECO:0000259" key="11">
    <source>
        <dbReference type="Pfam" id="PF01052"/>
    </source>
</evidence>
<keyword evidence="5" id="KW-1003">Cell membrane</keyword>
<comment type="function">
    <text evidence="10">FliM is one of three proteins (FliG, FliN, FliM) that forms the rotor-mounted switch complex (C ring), located at the base of the basal body. This complex interacts with the CheY and CheZ chemotaxis proteins, in addition to contacting components of the motor that determine the direction of flagellar rotation.</text>
</comment>
<evidence type="ECO:0000313" key="13">
    <source>
        <dbReference type="Proteomes" id="UP001269819"/>
    </source>
</evidence>
<protein>
    <recommendedName>
        <fullName evidence="4">Flagellar motor switch protein FliM</fullName>
    </recommendedName>
</protein>
<comment type="similarity">
    <text evidence="3">Belongs to the FliM family.</text>
</comment>
<evidence type="ECO:0000256" key="2">
    <source>
        <dbReference type="ARBA" id="ARBA00004202"/>
    </source>
</evidence>
<evidence type="ECO:0000256" key="5">
    <source>
        <dbReference type="ARBA" id="ARBA00022475"/>
    </source>
</evidence>
<comment type="subcellular location">
    <subcellularLocation>
        <location evidence="1">Bacterial flagellum basal body</location>
    </subcellularLocation>
    <subcellularLocation>
        <location evidence="2">Cell membrane</location>
        <topology evidence="2">Peripheral membrane protein</topology>
    </subcellularLocation>
</comment>
<keyword evidence="12" id="KW-0282">Flagellum</keyword>
<dbReference type="RefSeq" id="WP_316973350.1">
    <property type="nucleotide sequence ID" value="NZ_JAWIIJ010000004.1"/>
</dbReference>
<comment type="caution">
    <text evidence="12">The sequence shown here is derived from an EMBL/GenBank/DDBJ whole genome shotgun (WGS) entry which is preliminary data.</text>
</comment>
<dbReference type="Pfam" id="PF01052">
    <property type="entry name" value="FliMN_C"/>
    <property type="match status" value="1"/>
</dbReference>
<dbReference type="EMBL" id="JAWIIJ010000004">
    <property type="protein sequence ID" value="MDV2078618.1"/>
    <property type="molecule type" value="Genomic_DNA"/>
</dbReference>
<dbReference type="SUPFAM" id="SSF101801">
    <property type="entry name" value="Surface presentation of antigens (SPOA)"/>
    <property type="match status" value="1"/>
</dbReference>
<organism evidence="12 13">
    <name type="scientific">Marinobacter xestospongiae</name>
    <dbReference type="NCBI Taxonomy" id="994319"/>
    <lineage>
        <taxon>Bacteria</taxon>
        <taxon>Pseudomonadati</taxon>
        <taxon>Pseudomonadota</taxon>
        <taxon>Gammaproteobacteria</taxon>
        <taxon>Pseudomonadales</taxon>
        <taxon>Marinobacteraceae</taxon>
        <taxon>Marinobacter</taxon>
    </lineage>
</organism>
<keyword evidence="12" id="KW-0969">Cilium</keyword>
<evidence type="ECO:0000256" key="1">
    <source>
        <dbReference type="ARBA" id="ARBA00004117"/>
    </source>
</evidence>
<sequence length="294" mass="32368">MTSRHPADRRFLSADAAADCPAYDLTGNHQRRQALTRQLDGLTSSLNNELAAALRQLLNLGSLDVSVGPWRGEAPTQSHNHWLAAIRNGEAEYPVLLAMDNRCLYSLSELFFGGDPAQLSDSQLKDRPLADTERRLVNRIFNALLALVCPALSLDLDDWQSQWLDYPPQTTGQQVLWSEIRLGNGDAWQVSLACGWPLALDGHHPRGASEAPADQEERLRHNLQAVTVRLKANLASLTLNLEDLAQLREGDILPMELDSLVTASAGGSPCLRGEVCEHGDRLALRIRDFIGDAE</sequence>
<evidence type="ECO:0000256" key="6">
    <source>
        <dbReference type="ARBA" id="ARBA00022500"/>
    </source>
</evidence>
<keyword evidence="6" id="KW-0145">Chemotaxis</keyword>
<keyword evidence="7" id="KW-0283">Flagellar rotation</keyword>
<dbReference type="PANTHER" id="PTHR30034:SF6">
    <property type="entry name" value="YOP PROTEINS TRANSLOCATION PROTEIN Q"/>
    <property type="match status" value="1"/>
</dbReference>
<keyword evidence="9" id="KW-0975">Bacterial flagellum</keyword>
<dbReference type="InterPro" id="IPR001543">
    <property type="entry name" value="FliN-like_C"/>
</dbReference>
<keyword evidence="8" id="KW-0472">Membrane</keyword>
<dbReference type="Proteomes" id="UP001269819">
    <property type="component" value="Unassembled WGS sequence"/>
</dbReference>
<evidence type="ECO:0000256" key="8">
    <source>
        <dbReference type="ARBA" id="ARBA00023136"/>
    </source>
</evidence>
<dbReference type="InterPro" id="IPR028976">
    <property type="entry name" value="CheC-like_sf"/>
</dbReference>